<dbReference type="GO" id="GO:0031119">
    <property type="term" value="P:tRNA pseudouridine synthesis"/>
    <property type="evidence" value="ECO:0007669"/>
    <property type="project" value="UniProtKB-UniRule"/>
</dbReference>
<feature type="domain" description="tRNA pseudouridylate synthase B C-terminal" evidence="7">
    <location>
        <begin position="186"/>
        <end position="217"/>
    </location>
</feature>
<dbReference type="PANTHER" id="PTHR13767">
    <property type="entry name" value="TRNA-PSEUDOURIDINE SYNTHASE"/>
    <property type="match status" value="1"/>
</dbReference>
<gene>
    <name evidence="5 8" type="primary">truB</name>
    <name evidence="8" type="ORF">D2V08_04825</name>
</gene>
<dbReference type="GO" id="GO:0003723">
    <property type="term" value="F:RNA binding"/>
    <property type="evidence" value="ECO:0007669"/>
    <property type="project" value="InterPro"/>
</dbReference>
<dbReference type="HAMAP" id="MF_01080">
    <property type="entry name" value="TruB_bact"/>
    <property type="match status" value="1"/>
</dbReference>
<dbReference type="AlphaFoldDB" id="A0A3A1N9C4"/>
<dbReference type="SUPFAM" id="SSF55120">
    <property type="entry name" value="Pseudouridine synthase"/>
    <property type="match status" value="1"/>
</dbReference>
<evidence type="ECO:0000259" key="6">
    <source>
        <dbReference type="Pfam" id="PF01509"/>
    </source>
</evidence>
<comment type="catalytic activity">
    <reaction evidence="1 5">
        <text>uridine(55) in tRNA = pseudouridine(55) in tRNA</text>
        <dbReference type="Rhea" id="RHEA:42532"/>
        <dbReference type="Rhea" id="RHEA-COMP:10101"/>
        <dbReference type="Rhea" id="RHEA-COMP:10102"/>
        <dbReference type="ChEBI" id="CHEBI:65314"/>
        <dbReference type="ChEBI" id="CHEBI:65315"/>
        <dbReference type="EC" id="5.4.99.25"/>
    </reaction>
</comment>
<proteinExistence type="inferred from homology"/>
<keyword evidence="3 5" id="KW-0819">tRNA processing</keyword>
<dbReference type="InterPro" id="IPR020103">
    <property type="entry name" value="PsdUridine_synth_cat_dom_sf"/>
</dbReference>
<dbReference type="Pfam" id="PF16198">
    <property type="entry name" value="TruB_C_2"/>
    <property type="match status" value="1"/>
</dbReference>
<evidence type="ECO:0000256" key="3">
    <source>
        <dbReference type="ARBA" id="ARBA00022694"/>
    </source>
</evidence>
<dbReference type="EC" id="5.4.99.25" evidence="5"/>
<protein>
    <recommendedName>
        <fullName evidence="5">tRNA pseudouridine synthase B</fullName>
        <ecNumber evidence="5">5.4.99.25</ecNumber>
    </recommendedName>
    <alternativeName>
        <fullName evidence="5">tRNA pseudouridine(55) synthase</fullName>
        <shortName evidence="5">Psi55 synthase</shortName>
    </alternativeName>
    <alternativeName>
        <fullName evidence="5">tRNA pseudouridylate synthase</fullName>
    </alternativeName>
    <alternativeName>
        <fullName evidence="5">tRNA-uridine isomerase</fullName>
    </alternativeName>
</protein>
<reference evidence="8 9" key="1">
    <citation type="submission" date="2018-08" db="EMBL/GenBank/DDBJ databases">
        <title>Proposal of Muricauda 72 sp.nov. and Muricauda NH166 sp.nov., isolated from seawater.</title>
        <authorList>
            <person name="Cheng H."/>
            <person name="Wu Y.-H."/>
            <person name="Guo L.-L."/>
            <person name="Xu X.-W."/>
        </authorList>
    </citation>
    <scope>NUCLEOTIDE SEQUENCE [LARGE SCALE GENOMIC DNA]</scope>
    <source>
        <strain evidence="8 9">KCTC 22173</strain>
    </source>
</reference>
<dbReference type="RefSeq" id="WP_119607703.1">
    <property type="nucleotide sequence ID" value="NZ_QXFH01000070.1"/>
</dbReference>
<comment type="function">
    <text evidence="5">Responsible for synthesis of pseudouridine from uracil-55 in the psi GC loop of transfer RNAs.</text>
</comment>
<evidence type="ECO:0000256" key="5">
    <source>
        <dbReference type="HAMAP-Rule" id="MF_01080"/>
    </source>
</evidence>
<dbReference type="Proteomes" id="UP000266067">
    <property type="component" value="Unassembled WGS sequence"/>
</dbReference>
<keyword evidence="4 5" id="KW-0413">Isomerase</keyword>
<keyword evidence="9" id="KW-1185">Reference proteome</keyword>
<name>A0A3A1N9C4_9FLAO</name>
<dbReference type="InterPro" id="IPR002501">
    <property type="entry name" value="PsdUridine_synth_N"/>
</dbReference>
<comment type="caution">
    <text evidence="8">The sequence shown here is derived from an EMBL/GenBank/DDBJ whole genome shotgun (WGS) entry which is preliminary data.</text>
</comment>
<accession>A0A3A1N9C4</accession>
<dbReference type="OrthoDB" id="9802309at2"/>
<evidence type="ECO:0000259" key="7">
    <source>
        <dbReference type="Pfam" id="PF16198"/>
    </source>
</evidence>
<feature type="domain" description="Pseudouridine synthase II N-terminal" evidence="6">
    <location>
        <begin position="37"/>
        <end position="185"/>
    </location>
</feature>
<feature type="active site" description="Nucleophile" evidence="5">
    <location>
        <position position="52"/>
    </location>
</feature>
<dbReference type="PANTHER" id="PTHR13767:SF2">
    <property type="entry name" value="PSEUDOURIDYLATE SYNTHASE TRUB1"/>
    <property type="match status" value="1"/>
</dbReference>
<sequence>MNTKEDFLNGQILLIDKPLEWTSFQAVNALKWAIRKKFSLKKIKIGHAGTLDPLATGLLIICTGKFTKKIPELQGQVKEYTGTFTLGATTPSYDLETEVDKTFPTDHITDTFIKEAIKQFLGEIDQVPPIFSALKKDGKRLYEFAREGKQVEIKSRKIEILEFEITRISLPEVDFRVVCSKGTYIRSLAHDFGKAVDSGAHLSKLRRTKIGDFNVDNATSPNVFKENLGVSTST</sequence>
<organism evidence="8 9">
    <name type="scientific">Flagellimonas lutimaris</name>
    <dbReference type="NCBI Taxonomy" id="475082"/>
    <lineage>
        <taxon>Bacteria</taxon>
        <taxon>Pseudomonadati</taxon>
        <taxon>Bacteroidota</taxon>
        <taxon>Flavobacteriia</taxon>
        <taxon>Flavobacteriales</taxon>
        <taxon>Flavobacteriaceae</taxon>
        <taxon>Flagellimonas</taxon>
    </lineage>
</organism>
<dbReference type="GO" id="GO:1990481">
    <property type="term" value="P:mRNA pseudouridine synthesis"/>
    <property type="evidence" value="ECO:0007669"/>
    <property type="project" value="TreeGrafter"/>
</dbReference>
<evidence type="ECO:0000256" key="4">
    <source>
        <dbReference type="ARBA" id="ARBA00023235"/>
    </source>
</evidence>
<comment type="similarity">
    <text evidence="2 5">Belongs to the pseudouridine synthase TruB family. Type 1 subfamily.</text>
</comment>
<dbReference type="InterPro" id="IPR032819">
    <property type="entry name" value="TruB_C"/>
</dbReference>
<evidence type="ECO:0000313" key="9">
    <source>
        <dbReference type="Proteomes" id="UP000266067"/>
    </source>
</evidence>
<dbReference type="Gene3D" id="3.30.2350.10">
    <property type="entry name" value="Pseudouridine synthase"/>
    <property type="match status" value="1"/>
</dbReference>
<dbReference type="NCBIfam" id="TIGR00431">
    <property type="entry name" value="TruB"/>
    <property type="match status" value="1"/>
</dbReference>
<dbReference type="GO" id="GO:0160148">
    <property type="term" value="F:tRNA pseudouridine(55) synthase activity"/>
    <property type="evidence" value="ECO:0007669"/>
    <property type="project" value="UniProtKB-EC"/>
</dbReference>
<evidence type="ECO:0000256" key="1">
    <source>
        <dbReference type="ARBA" id="ARBA00000385"/>
    </source>
</evidence>
<dbReference type="InterPro" id="IPR014780">
    <property type="entry name" value="tRNA_psdUridine_synth_TruB"/>
</dbReference>
<dbReference type="EMBL" id="QXFH01000070">
    <property type="protein sequence ID" value="RIV35481.1"/>
    <property type="molecule type" value="Genomic_DNA"/>
</dbReference>
<dbReference type="CDD" id="cd02573">
    <property type="entry name" value="PseudoU_synth_EcTruB"/>
    <property type="match status" value="1"/>
</dbReference>
<evidence type="ECO:0000313" key="8">
    <source>
        <dbReference type="EMBL" id="RIV35481.1"/>
    </source>
</evidence>
<evidence type="ECO:0000256" key="2">
    <source>
        <dbReference type="ARBA" id="ARBA00005642"/>
    </source>
</evidence>
<dbReference type="Pfam" id="PF01509">
    <property type="entry name" value="TruB_N"/>
    <property type="match status" value="1"/>
</dbReference>